<name>A0A8S1X9W3_9CILI</name>
<accession>A0A8S1X9W3</accession>
<organism evidence="1 2">
    <name type="scientific">Paramecium pentaurelia</name>
    <dbReference type="NCBI Taxonomy" id="43138"/>
    <lineage>
        <taxon>Eukaryota</taxon>
        <taxon>Sar</taxon>
        <taxon>Alveolata</taxon>
        <taxon>Ciliophora</taxon>
        <taxon>Intramacronucleata</taxon>
        <taxon>Oligohymenophorea</taxon>
        <taxon>Peniculida</taxon>
        <taxon>Parameciidae</taxon>
        <taxon>Paramecium</taxon>
    </lineage>
</organism>
<reference evidence="1" key="1">
    <citation type="submission" date="2021-01" db="EMBL/GenBank/DDBJ databases">
        <authorList>
            <consortium name="Genoscope - CEA"/>
            <person name="William W."/>
        </authorList>
    </citation>
    <scope>NUCLEOTIDE SEQUENCE</scope>
</reference>
<dbReference type="Proteomes" id="UP000689195">
    <property type="component" value="Unassembled WGS sequence"/>
</dbReference>
<gene>
    <name evidence="1" type="ORF">PPENT_87.1.T1160042</name>
</gene>
<dbReference type="EMBL" id="CAJJDO010000116">
    <property type="protein sequence ID" value="CAD8197653.1"/>
    <property type="molecule type" value="Genomic_DNA"/>
</dbReference>
<comment type="caution">
    <text evidence="1">The sequence shown here is derived from an EMBL/GenBank/DDBJ whole genome shotgun (WGS) entry which is preliminary data.</text>
</comment>
<evidence type="ECO:0000313" key="1">
    <source>
        <dbReference type="EMBL" id="CAD8197653.1"/>
    </source>
</evidence>
<protein>
    <submittedName>
        <fullName evidence="1">Uncharacterized protein</fullName>
    </submittedName>
</protein>
<evidence type="ECO:0000313" key="2">
    <source>
        <dbReference type="Proteomes" id="UP000689195"/>
    </source>
</evidence>
<keyword evidence="2" id="KW-1185">Reference proteome</keyword>
<dbReference type="AlphaFoldDB" id="A0A8S1X9W3"/>
<proteinExistence type="predicted"/>
<sequence length="113" mass="13528">MSFSKQQAIIQPSLTKTHMHHLSPQVICLHKIVFLTSENERQKHMVKNKNIIIKLRKMLNIKILKIQSKNIQVQKQKLKLQIVIQIKEKEEQHLKLDFLLKYIEKIKNDLQNK</sequence>